<protein>
    <submittedName>
        <fullName evidence="1">Uncharacterized protein</fullName>
    </submittedName>
</protein>
<evidence type="ECO:0000313" key="2">
    <source>
        <dbReference type="Proteomes" id="UP001163321"/>
    </source>
</evidence>
<sequence>MAALACIQWIHDELEAHGDFETLNPPLVDTKSLCEFVTDGRALCLLTNSVLEGEDNELPKKLQRSLKQLSKFHALERVQFFIKWCRTCAKLEEHQFFTTVHLLDEVNETAVSENIVTLRNKTRPNLKAVNALAQFYFDGEGSNTTARVSTISTTSSSSSSVPNASKLSSFLTKFPSSPRSKPPMRHNRVSLTSSVASSNASPRDFEEPVAANEYSNNYKSLLRVSFIFKGDNNNNTTPRSSIISNASSGASTSKEEGREIRSRSWSSTISAFSRSHSPLSNTSTPKTLSGGDTPPSSPPASPENKVNIPSVFSTPTLKALKSSSKLSAFLSTVDTTTSVIPAT</sequence>
<proteinExistence type="predicted"/>
<keyword evidence="2" id="KW-1185">Reference proteome</keyword>
<name>A0ACC0VHV2_9STRA</name>
<comment type="caution">
    <text evidence="1">The sequence shown here is derived from an EMBL/GenBank/DDBJ whole genome shotgun (WGS) entry which is preliminary data.</text>
</comment>
<gene>
    <name evidence="1" type="ORF">PsorP6_013408</name>
</gene>
<evidence type="ECO:0000313" key="1">
    <source>
        <dbReference type="EMBL" id="KAI9905494.1"/>
    </source>
</evidence>
<dbReference type="EMBL" id="CM047588">
    <property type="protein sequence ID" value="KAI9905494.1"/>
    <property type="molecule type" value="Genomic_DNA"/>
</dbReference>
<organism evidence="1 2">
    <name type="scientific">Peronosclerospora sorghi</name>
    <dbReference type="NCBI Taxonomy" id="230839"/>
    <lineage>
        <taxon>Eukaryota</taxon>
        <taxon>Sar</taxon>
        <taxon>Stramenopiles</taxon>
        <taxon>Oomycota</taxon>
        <taxon>Peronosporomycetes</taxon>
        <taxon>Peronosporales</taxon>
        <taxon>Peronosporaceae</taxon>
        <taxon>Peronosclerospora</taxon>
    </lineage>
</organism>
<accession>A0ACC0VHV2</accession>
<reference evidence="1 2" key="1">
    <citation type="journal article" date="2022" name="bioRxiv">
        <title>The genome of the oomycete Peronosclerospora sorghi, a cosmopolitan pathogen of maize and sorghum, is inflated with dispersed pseudogenes.</title>
        <authorList>
            <person name="Fletcher K."/>
            <person name="Martin F."/>
            <person name="Isakeit T."/>
            <person name="Cavanaugh K."/>
            <person name="Magill C."/>
            <person name="Michelmore R."/>
        </authorList>
    </citation>
    <scope>NUCLEOTIDE SEQUENCE [LARGE SCALE GENOMIC DNA]</scope>
    <source>
        <strain evidence="1">P6</strain>
    </source>
</reference>
<dbReference type="Proteomes" id="UP001163321">
    <property type="component" value="Chromosome 9"/>
</dbReference>